<comment type="caution">
    <text evidence="2">The sequence shown here is derived from an EMBL/GenBank/DDBJ whole genome shotgun (WGS) entry which is preliminary data.</text>
</comment>
<evidence type="ECO:0000313" key="3">
    <source>
        <dbReference type="Proteomes" id="UP000075670"/>
    </source>
</evidence>
<reference evidence="2 3" key="1">
    <citation type="submission" date="2016-02" db="EMBL/GenBank/DDBJ databases">
        <title>Genome sequence of Moorella mulderi DSM 14980.</title>
        <authorList>
            <person name="Poehlein A."/>
            <person name="Daniel R."/>
        </authorList>
    </citation>
    <scope>NUCLEOTIDE SEQUENCE [LARGE SCALE GENOMIC DNA]</scope>
    <source>
        <strain evidence="2 3">DSM 14980</strain>
    </source>
</reference>
<feature type="region of interest" description="Disordered" evidence="1">
    <location>
        <begin position="74"/>
        <end position="93"/>
    </location>
</feature>
<name>A0A151AYH2_9FIRM</name>
<dbReference type="Proteomes" id="UP000075670">
    <property type="component" value="Unassembled WGS sequence"/>
</dbReference>
<dbReference type="PATRIC" id="fig|1122241.3.peg.1115"/>
<dbReference type="RefSeq" id="WP_062282466.1">
    <property type="nucleotide sequence ID" value="NZ_LTBC01000003.1"/>
</dbReference>
<evidence type="ECO:0000256" key="1">
    <source>
        <dbReference type="SAM" id="MobiDB-lite"/>
    </source>
</evidence>
<sequence>MPLYHTIDPKRQNRATKFLAHCPEPVQILLAEVIGAAHVLDHLPAVEQPWVARKMDAAWQEEDPEQALKSLKPLLLNKKKPTPAPPPASAKGWKKPSLLALWDYLKN</sequence>
<proteinExistence type="predicted"/>
<protein>
    <submittedName>
        <fullName evidence="2">Uncharacterized protein</fullName>
    </submittedName>
</protein>
<keyword evidence="3" id="KW-1185">Reference proteome</keyword>
<dbReference type="AlphaFoldDB" id="A0A151AYH2"/>
<gene>
    <name evidence="2" type="ORF">MOMUL_10580</name>
</gene>
<dbReference type="EMBL" id="LTBC01000003">
    <property type="protein sequence ID" value="KYH32457.1"/>
    <property type="molecule type" value="Genomic_DNA"/>
</dbReference>
<organism evidence="2 3">
    <name type="scientific">Moorella mulderi DSM 14980</name>
    <dbReference type="NCBI Taxonomy" id="1122241"/>
    <lineage>
        <taxon>Bacteria</taxon>
        <taxon>Bacillati</taxon>
        <taxon>Bacillota</taxon>
        <taxon>Clostridia</taxon>
        <taxon>Neomoorellales</taxon>
        <taxon>Neomoorellaceae</taxon>
        <taxon>Neomoorella</taxon>
    </lineage>
</organism>
<accession>A0A151AYH2</accession>
<evidence type="ECO:0000313" key="2">
    <source>
        <dbReference type="EMBL" id="KYH32457.1"/>
    </source>
</evidence>